<organism evidence="6 7">
    <name type="scientific">Mucilaginibacter panaciglaebae</name>
    <dbReference type="NCBI Taxonomy" id="502331"/>
    <lineage>
        <taxon>Bacteria</taxon>
        <taxon>Pseudomonadati</taxon>
        <taxon>Bacteroidota</taxon>
        <taxon>Sphingobacteriia</taxon>
        <taxon>Sphingobacteriales</taxon>
        <taxon>Sphingobacteriaceae</taxon>
        <taxon>Mucilaginibacter</taxon>
    </lineage>
</organism>
<dbReference type="InterPro" id="IPR010998">
    <property type="entry name" value="Integrase_recombinase_N"/>
</dbReference>
<evidence type="ECO:0000256" key="2">
    <source>
        <dbReference type="ARBA" id="ARBA00023125"/>
    </source>
</evidence>
<evidence type="ECO:0000259" key="5">
    <source>
        <dbReference type="PROSITE" id="PS51898"/>
    </source>
</evidence>
<dbReference type="InterPro" id="IPR013762">
    <property type="entry name" value="Integrase-like_cat_sf"/>
</dbReference>
<proteinExistence type="inferred from homology"/>
<name>A0ABP7WA81_9SPHI</name>
<dbReference type="InterPro" id="IPR050090">
    <property type="entry name" value="Tyrosine_recombinase_XerCD"/>
</dbReference>
<dbReference type="Pfam" id="PF17293">
    <property type="entry name" value="Arm-DNA-bind_5"/>
    <property type="match status" value="1"/>
</dbReference>
<feature type="coiled-coil region" evidence="4">
    <location>
        <begin position="56"/>
        <end position="83"/>
    </location>
</feature>
<sequence>MKATNSFSILFFLKKDKASKGIAPLYVRITINKKFVDISLKRRLRLVSWDHKFQKVIGADKELKEVQEKVRQTRTEINSAYDNLRYNKEVLTADSIKTFLESGGEEEQTTLLFLMNYHNTEVKKLLEPGTMKNYYSTERYVKEFLVKRKKRTDIYLSQLDYKFIIDFEIYLRQREPDKGQRPCTNNTVMKHIERLRKMINIALKNDWIVKDPFLRFERHMIHKDRQCLELEELETIKALDFDIHGQEIVRDTFVFSCYTGLAFADVCNLSSEHLVTDIEGEKWIEMVRQKTANFSGKKFYVLLLPEAIELIKKYRGHPMASYTGTVFPIYSNQATNRYLKVISKMANLNFALTYHIARHTFATTVTLENGVPMESVSKMLGHSSIRTTQIYSKVKKKKVSTDMKILRERLKQA</sequence>
<dbReference type="RefSeq" id="WP_345100286.1">
    <property type="nucleotide sequence ID" value="NZ_BAABCV010000001.1"/>
</dbReference>
<dbReference type="InterPro" id="IPR002104">
    <property type="entry name" value="Integrase_catalytic"/>
</dbReference>
<dbReference type="InterPro" id="IPR011010">
    <property type="entry name" value="DNA_brk_join_enz"/>
</dbReference>
<keyword evidence="7" id="KW-1185">Reference proteome</keyword>
<dbReference type="Proteomes" id="UP001500841">
    <property type="component" value="Unassembled WGS sequence"/>
</dbReference>
<feature type="domain" description="Tyr recombinase" evidence="5">
    <location>
        <begin position="223"/>
        <end position="411"/>
    </location>
</feature>
<dbReference type="Pfam" id="PF00589">
    <property type="entry name" value="Phage_integrase"/>
    <property type="match status" value="1"/>
</dbReference>
<evidence type="ECO:0000256" key="3">
    <source>
        <dbReference type="ARBA" id="ARBA00023172"/>
    </source>
</evidence>
<evidence type="ECO:0000313" key="7">
    <source>
        <dbReference type="Proteomes" id="UP001500841"/>
    </source>
</evidence>
<protein>
    <submittedName>
        <fullName evidence="6">Site-specific integrase</fullName>
    </submittedName>
</protein>
<evidence type="ECO:0000313" key="6">
    <source>
        <dbReference type="EMBL" id="GAA4084256.1"/>
    </source>
</evidence>
<comment type="caution">
    <text evidence="6">The sequence shown here is derived from an EMBL/GenBank/DDBJ whole genome shotgun (WGS) entry which is preliminary data.</text>
</comment>
<dbReference type="PANTHER" id="PTHR30349:SF64">
    <property type="entry name" value="PROPHAGE INTEGRASE INTD-RELATED"/>
    <property type="match status" value="1"/>
</dbReference>
<dbReference type="CDD" id="cd01185">
    <property type="entry name" value="INTN1_C_like"/>
    <property type="match status" value="1"/>
</dbReference>
<evidence type="ECO:0000256" key="1">
    <source>
        <dbReference type="ARBA" id="ARBA00008857"/>
    </source>
</evidence>
<dbReference type="EMBL" id="BAABCV010000001">
    <property type="protein sequence ID" value="GAA4084256.1"/>
    <property type="molecule type" value="Genomic_DNA"/>
</dbReference>
<dbReference type="Pfam" id="PF13102">
    <property type="entry name" value="Phage_int_SAM_5"/>
    <property type="match status" value="1"/>
</dbReference>
<dbReference type="InterPro" id="IPR025269">
    <property type="entry name" value="SAM-like_dom"/>
</dbReference>
<dbReference type="PROSITE" id="PS51898">
    <property type="entry name" value="TYR_RECOMBINASE"/>
    <property type="match status" value="1"/>
</dbReference>
<keyword evidence="3" id="KW-0233">DNA recombination</keyword>
<dbReference type="InterPro" id="IPR035386">
    <property type="entry name" value="Arm-DNA-bind_5"/>
</dbReference>
<dbReference type="PANTHER" id="PTHR30349">
    <property type="entry name" value="PHAGE INTEGRASE-RELATED"/>
    <property type="match status" value="1"/>
</dbReference>
<keyword evidence="4" id="KW-0175">Coiled coil</keyword>
<accession>A0ABP7WA81</accession>
<gene>
    <name evidence="6" type="ORF">GCM10022392_01200</name>
</gene>
<comment type="similarity">
    <text evidence="1">Belongs to the 'phage' integrase family.</text>
</comment>
<evidence type="ECO:0000256" key="4">
    <source>
        <dbReference type="SAM" id="Coils"/>
    </source>
</evidence>
<dbReference type="SUPFAM" id="SSF56349">
    <property type="entry name" value="DNA breaking-rejoining enzymes"/>
    <property type="match status" value="1"/>
</dbReference>
<dbReference type="Gene3D" id="1.10.150.130">
    <property type="match status" value="1"/>
</dbReference>
<dbReference type="Gene3D" id="1.10.443.10">
    <property type="entry name" value="Intergrase catalytic core"/>
    <property type="match status" value="1"/>
</dbReference>
<keyword evidence="2" id="KW-0238">DNA-binding</keyword>
<reference evidence="7" key="1">
    <citation type="journal article" date="2019" name="Int. J. Syst. Evol. Microbiol.">
        <title>The Global Catalogue of Microorganisms (GCM) 10K type strain sequencing project: providing services to taxonomists for standard genome sequencing and annotation.</title>
        <authorList>
            <consortium name="The Broad Institute Genomics Platform"/>
            <consortium name="The Broad Institute Genome Sequencing Center for Infectious Disease"/>
            <person name="Wu L."/>
            <person name="Ma J."/>
        </authorList>
    </citation>
    <scope>NUCLEOTIDE SEQUENCE [LARGE SCALE GENOMIC DNA]</scope>
    <source>
        <strain evidence="7">JCM 17085</strain>
    </source>
</reference>